<feature type="coiled-coil region" evidence="5">
    <location>
        <begin position="644"/>
        <end position="930"/>
    </location>
</feature>
<dbReference type="Gene3D" id="1.20.5.170">
    <property type="match status" value="1"/>
</dbReference>
<feature type="compositionally biased region" description="Polar residues" evidence="6">
    <location>
        <begin position="325"/>
        <end position="335"/>
    </location>
</feature>
<dbReference type="PANTHER" id="PTHR20544">
    <property type="entry name" value="CENTROSOMAL PROTEIN CEP135"/>
    <property type="match status" value="1"/>
</dbReference>
<dbReference type="eggNOG" id="ENOG502RJHC">
    <property type="taxonomic scope" value="Eukaryota"/>
</dbReference>
<evidence type="ECO:0000256" key="4">
    <source>
        <dbReference type="ARBA" id="ARBA00038123"/>
    </source>
</evidence>
<keyword evidence="8" id="KW-1185">Reference proteome</keyword>
<feature type="coiled-coil region" evidence="5">
    <location>
        <begin position="161"/>
        <end position="269"/>
    </location>
</feature>
<dbReference type="InterPro" id="IPR051877">
    <property type="entry name" value="Centriole_BasalBody_StrucProt"/>
</dbReference>
<evidence type="ECO:0000256" key="5">
    <source>
        <dbReference type="SAM" id="Coils"/>
    </source>
</evidence>
<dbReference type="PANTHER" id="PTHR20544:SF2">
    <property type="entry name" value="TESTIS SPECIFIC 10"/>
    <property type="match status" value="1"/>
</dbReference>
<dbReference type="AlphaFoldDB" id="A0A151NXB6"/>
<dbReference type="GO" id="GO:0005814">
    <property type="term" value="C:centriole"/>
    <property type="evidence" value="ECO:0007669"/>
    <property type="project" value="UniProtKB-SubCell"/>
</dbReference>
<evidence type="ECO:0000256" key="1">
    <source>
        <dbReference type="ARBA" id="ARBA00004114"/>
    </source>
</evidence>
<reference evidence="7 8" key="1">
    <citation type="journal article" date="2012" name="Genome Biol.">
        <title>Sequencing three crocodilian genomes to illuminate the evolution of archosaurs and amniotes.</title>
        <authorList>
            <person name="St John J.A."/>
            <person name="Braun E.L."/>
            <person name="Isberg S.R."/>
            <person name="Miles L.G."/>
            <person name="Chong A.Y."/>
            <person name="Gongora J."/>
            <person name="Dalzell P."/>
            <person name="Moran C."/>
            <person name="Bed'hom B."/>
            <person name="Abzhanov A."/>
            <person name="Burgess S.C."/>
            <person name="Cooksey A.M."/>
            <person name="Castoe T.A."/>
            <person name="Crawford N.G."/>
            <person name="Densmore L.D."/>
            <person name="Drew J.C."/>
            <person name="Edwards S.V."/>
            <person name="Faircloth B.C."/>
            <person name="Fujita M.K."/>
            <person name="Greenwold M.J."/>
            <person name="Hoffmann F.G."/>
            <person name="Howard J.M."/>
            <person name="Iguchi T."/>
            <person name="Janes D.E."/>
            <person name="Khan S.Y."/>
            <person name="Kohno S."/>
            <person name="de Koning A.J."/>
            <person name="Lance S.L."/>
            <person name="McCarthy F.M."/>
            <person name="McCormack J.E."/>
            <person name="Merchant M.E."/>
            <person name="Peterson D.G."/>
            <person name="Pollock D.D."/>
            <person name="Pourmand N."/>
            <person name="Raney B.J."/>
            <person name="Roessler K.A."/>
            <person name="Sanford J.R."/>
            <person name="Sawyer R.H."/>
            <person name="Schmidt C.J."/>
            <person name="Triplett E.W."/>
            <person name="Tuberville T.D."/>
            <person name="Venegas-Anaya M."/>
            <person name="Howard J.T."/>
            <person name="Jarvis E.D."/>
            <person name="Guillette L.J.Jr."/>
            <person name="Glenn T.C."/>
            <person name="Green R.E."/>
            <person name="Ray D.A."/>
        </authorList>
    </citation>
    <scope>NUCLEOTIDE SEQUENCE [LARGE SCALE GENOMIC DNA]</scope>
    <source>
        <strain evidence="7">KSC_2009_1</strain>
    </source>
</reference>
<keyword evidence="3" id="KW-0206">Cytoskeleton</keyword>
<dbReference type="SUPFAM" id="SSF57997">
    <property type="entry name" value="Tropomyosin"/>
    <property type="match status" value="1"/>
</dbReference>
<dbReference type="EMBL" id="AKHW03001628">
    <property type="protein sequence ID" value="KYO41438.1"/>
    <property type="molecule type" value="Genomic_DNA"/>
</dbReference>
<organism evidence="7 8">
    <name type="scientific">Alligator mississippiensis</name>
    <name type="common">American alligator</name>
    <dbReference type="NCBI Taxonomy" id="8496"/>
    <lineage>
        <taxon>Eukaryota</taxon>
        <taxon>Metazoa</taxon>
        <taxon>Chordata</taxon>
        <taxon>Craniata</taxon>
        <taxon>Vertebrata</taxon>
        <taxon>Euteleostomi</taxon>
        <taxon>Archelosauria</taxon>
        <taxon>Archosauria</taxon>
        <taxon>Crocodylia</taxon>
        <taxon>Alligatoridae</taxon>
        <taxon>Alligatorinae</taxon>
        <taxon>Alligator</taxon>
    </lineage>
</organism>
<sequence>MIPAAEEDDPTVLRLYGTTSPAWIASDGTSRDGGGYGYYCDPCHDYELQTSHPGESVQASELRGFQLALEHTYRHHDGTLPCSALPSPSRAACTCAHRSFAKGAGNTRRAAAPSALPSWQRAPGNPTAARPILAVTRRGDDFDLGDRAFESERSSNLESKITNKDKIIHKLNSQIEELKKENYELEQHVMQLLDTKQEVESQVDNLTSKNEYLCKELVVVDKLAEQLEKEKELVLNTADKELVEAKIQIRQQQNDIRNLKHTVEILNSIILETESGKKQGESPSRLHTFIKTLEEGKDYYKSEAENLRKMFRNRSSSPKHKPTCGGTSKCTSPIQGINSDPEVLKLLREREELKTMLEKYERHLSEIQGNLKVLTAERDKFVNLYDQAQEEISRLRREVMKSPKTCKITMTAQAILRRLETEKDTALSDFRRMTTERDSLRERIKIAQETAFNEKAHLEQRIEELETTVQKLDSERLEHTSKMALMKDTIDSVEMEMKILTRRALDAESELSRQKAECASLSLLNEKTEQSLSETQQHLAKKKYELQLTQEKIMRLEEKNDNYSKQNVAKQDEIYVLKETIAQLDREKDSLQDFIEEKSEKIAAFEKTLAIKEKTILSLKDIISEVEHSSKQSAESLCAYKEDITRLRQQLDGANHDLAQTNRDRESLAKESDRLQDQLYNIKQENQILHQKLVKYENEFDDMKLEVQDSSSTIAKLKTTLNSKERENHEILQRYHRASEQAESWETKFLQAEADYNSVKQALLTAESECHRTRERIESLDIEMEQHLATEKAYKSQISTLSKSLVKMEEELQNIQLEKVSVLADLASAREVCIKLDSSKELLNRQLTSATQEVERLRNEWESSRSEIELLRKQLANERISMKNLESLLISNREKEFQAQIVKQEKESEIQLLTEQLSLAENKLAMQSRDFAQLRNTTTQLESDLDITKRQLGTERFERERAVQELRRQNLTSTYQLNSTLRTSSPEHPLHRCPDWTLDRSLEGNSTFRDF</sequence>
<evidence type="ECO:0000256" key="2">
    <source>
        <dbReference type="ARBA" id="ARBA00022490"/>
    </source>
</evidence>
<accession>A0A151NXB6</accession>
<evidence type="ECO:0000256" key="6">
    <source>
        <dbReference type="SAM" id="MobiDB-lite"/>
    </source>
</evidence>
<evidence type="ECO:0000313" key="8">
    <source>
        <dbReference type="Proteomes" id="UP000050525"/>
    </source>
</evidence>
<dbReference type="Proteomes" id="UP000050525">
    <property type="component" value="Unassembled WGS sequence"/>
</dbReference>
<gene>
    <name evidence="7" type="primary">TSGA10</name>
    <name evidence="7" type="ORF">Y1Q_0006249</name>
</gene>
<evidence type="ECO:0000313" key="7">
    <source>
        <dbReference type="EMBL" id="KYO41438.1"/>
    </source>
</evidence>
<dbReference type="STRING" id="8496.A0A151NXB6"/>
<evidence type="ECO:0000256" key="3">
    <source>
        <dbReference type="ARBA" id="ARBA00023212"/>
    </source>
</evidence>
<proteinExistence type="inferred from homology"/>
<name>A0A151NXB6_ALLMI</name>
<comment type="subcellular location">
    <subcellularLocation>
        <location evidence="1">Cytoplasm</location>
        <location evidence="1">Cytoskeleton</location>
        <location evidence="1">Microtubule organizing center</location>
        <location evidence="1">Centrosome</location>
        <location evidence="1">Centriole</location>
    </subcellularLocation>
</comment>
<feature type="region of interest" description="Disordered" evidence="6">
    <location>
        <begin position="314"/>
        <end position="335"/>
    </location>
</feature>
<comment type="caution">
    <text evidence="7">The sequence shown here is derived from an EMBL/GenBank/DDBJ whole genome shotgun (WGS) entry which is preliminary data.</text>
</comment>
<feature type="coiled-coil region" evidence="5">
    <location>
        <begin position="343"/>
        <end position="615"/>
    </location>
</feature>
<comment type="similarity">
    <text evidence="4">Belongs to the CEP135/TSGA10 family.</text>
</comment>
<keyword evidence="2" id="KW-0963">Cytoplasm</keyword>
<protein>
    <submittedName>
        <fullName evidence="7">Testis-specific 10 protein</fullName>
    </submittedName>
</protein>
<keyword evidence="5" id="KW-0175">Coiled coil</keyword>